<accession>A0A0P0WI36</accession>
<evidence type="ECO:0000313" key="2">
    <source>
        <dbReference type="EMBL" id="AAV32221.1"/>
    </source>
</evidence>
<dbReference type="Proteomes" id="UP000000763">
    <property type="component" value="Chromosome 5"/>
</dbReference>
<dbReference type="AlphaFoldDB" id="A0A0P0WI36"/>
<sequence>MVVSVFVKSLCAVLTCQKSIGTTYKHQIATGFLVESHAGLSIHWFVVVMFLMSWFCRVKVCRWLFAYLLLLLSLSF</sequence>
<evidence type="ECO:0000256" key="1">
    <source>
        <dbReference type="SAM" id="Phobius"/>
    </source>
</evidence>
<proteinExistence type="predicted"/>
<reference evidence="3" key="1">
    <citation type="journal article" date="2005" name="Nature">
        <title>The map-based sequence of the rice genome.</title>
        <authorList>
            <consortium name="International rice genome sequencing project (IRGSP)"/>
            <person name="Matsumoto T."/>
            <person name="Wu J."/>
            <person name="Kanamori H."/>
            <person name="Katayose Y."/>
            <person name="Fujisawa M."/>
            <person name="Namiki N."/>
            <person name="Mizuno H."/>
            <person name="Yamamoto K."/>
            <person name="Antonio B.A."/>
            <person name="Baba T."/>
            <person name="Sakata K."/>
            <person name="Nagamura Y."/>
            <person name="Aoki H."/>
            <person name="Arikawa K."/>
            <person name="Arita K."/>
            <person name="Bito T."/>
            <person name="Chiden Y."/>
            <person name="Fujitsuka N."/>
            <person name="Fukunaka R."/>
            <person name="Hamada M."/>
            <person name="Harada C."/>
            <person name="Hayashi A."/>
            <person name="Hijishita S."/>
            <person name="Honda M."/>
            <person name="Hosokawa S."/>
            <person name="Ichikawa Y."/>
            <person name="Idonuma A."/>
            <person name="Iijima M."/>
            <person name="Ikeda M."/>
            <person name="Ikeno M."/>
            <person name="Ito K."/>
            <person name="Ito S."/>
            <person name="Ito T."/>
            <person name="Ito Y."/>
            <person name="Ito Y."/>
            <person name="Iwabuchi A."/>
            <person name="Kamiya K."/>
            <person name="Karasawa W."/>
            <person name="Kurita K."/>
            <person name="Katagiri S."/>
            <person name="Kikuta A."/>
            <person name="Kobayashi H."/>
            <person name="Kobayashi N."/>
            <person name="Machita K."/>
            <person name="Maehara T."/>
            <person name="Masukawa M."/>
            <person name="Mizubayashi T."/>
            <person name="Mukai Y."/>
            <person name="Nagasaki H."/>
            <person name="Nagata Y."/>
            <person name="Naito S."/>
            <person name="Nakashima M."/>
            <person name="Nakama Y."/>
            <person name="Nakamichi Y."/>
            <person name="Nakamura M."/>
            <person name="Meguro A."/>
            <person name="Negishi M."/>
            <person name="Ohta I."/>
            <person name="Ohta T."/>
            <person name="Okamoto M."/>
            <person name="Ono N."/>
            <person name="Saji S."/>
            <person name="Sakaguchi M."/>
            <person name="Sakai K."/>
            <person name="Shibata M."/>
            <person name="Shimokawa T."/>
            <person name="Song J."/>
            <person name="Takazaki Y."/>
            <person name="Terasawa K."/>
            <person name="Tsugane M."/>
            <person name="Tsuji K."/>
            <person name="Ueda S."/>
            <person name="Waki K."/>
            <person name="Yamagata H."/>
            <person name="Yamamoto M."/>
            <person name="Yamamoto S."/>
            <person name="Yamane H."/>
            <person name="Yoshiki S."/>
            <person name="Yoshihara R."/>
            <person name="Yukawa K."/>
            <person name="Zhong H."/>
            <person name="Yano M."/>
            <person name="Yuan Q."/>
            <person name="Ouyang S."/>
            <person name="Liu J."/>
            <person name="Jones K.M."/>
            <person name="Gansberger K."/>
            <person name="Moffat K."/>
            <person name="Hill J."/>
            <person name="Bera J."/>
            <person name="Fadrosh D."/>
            <person name="Jin S."/>
            <person name="Johri S."/>
            <person name="Kim M."/>
            <person name="Overton L."/>
            <person name="Reardon M."/>
            <person name="Tsitrin T."/>
            <person name="Vuong H."/>
            <person name="Weaver B."/>
            <person name="Ciecko A."/>
            <person name="Tallon L."/>
            <person name="Jackson J."/>
            <person name="Pai G."/>
            <person name="Aken S.V."/>
            <person name="Utterback T."/>
            <person name="Reidmuller S."/>
            <person name="Feldblyum T."/>
            <person name="Hsiao J."/>
            <person name="Zismann V."/>
            <person name="Iobst S."/>
            <person name="de Vazeille A.R."/>
            <person name="Buell C.R."/>
            <person name="Ying K."/>
            <person name="Li Y."/>
            <person name="Lu T."/>
            <person name="Huang Y."/>
            <person name="Zhao Q."/>
            <person name="Feng Q."/>
            <person name="Zhang L."/>
            <person name="Zhu J."/>
            <person name="Weng Q."/>
            <person name="Mu J."/>
            <person name="Lu Y."/>
            <person name="Fan D."/>
            <person name="Liu Y."/>
            <person name="Guan J."/>
            <person name="Zhang Y."/>
            <person name="Yu S."/>
            <person name="Liu X."/>
            <person name="Zhang Y."/>
            <person name="Hong G."/>
            <person name="Han B."/>
            <person name="Choisne N."/>
            <person name="Demange N."/>
            <person name="Orjeda G."/>
            <person name="Samain S."/>
            <person name="Cattolico L."/>
            <person name="Pelletier E."/>
            <person name="Couloux A."/>
            <person name="Segurens B."/>
            <person name="Wincker P."/>
            <person name="D'Hont A."/>
            <person name="Scarpelli C."/>
            <person name="Weissenbach J."/>
            <person name="Salanoubat M."/>
            <person name="Quetier F."/>
            <person name="Yu Y."/>
            <person name="Kim H.R."/>
            <person name="Rambo T."/>
            <person name="Currie J."/>
            <person name="Collura K."/>
            <person name="Luo M."/>
            <person name="Yang T."/>
            <person name="Ammiraju J.S.S."/>
            <person name="Engler F."/>
            <person name="Soderlund C."/>
            <person name="Wing R.A."/>
            <person name="Palmer L.E."/>
            <person name="de la Bastide M."/>
            <person name="Spiegel L."/>
            <person name="Nascimento L."/>
            <person name="Zutavern T."/>
            <person name="O'Shaughnessy A."/>
            <person name="Dike S."/>
            <person name="Dedhia N."/>
            <person name="Preston R."/>
            <person name="Balija V."/>
            <person name="McCombie W.R."/>
            <person name="Chow T."/>
            <person name="Chen H."/>
            <person name="Chung M."/>
            <person name="Chen C."/>
            <person name="Shaw J."/>
            <person name="Wu H."/>
            <person name="Hsiao K."/>
            <person name="Chao Y."/>
            <person name="Chu M."/>
            <person name="Cheng C."/>
            <person name="Hour A."/>
            <person name="Lee P."/>
            <person name="Lin S."/>
            <person name="Lin Y."/>
            <person name="Liou J."/>
            <person name="Liu S."/>
            <person name="Hsing Y."/>
            <person name="Raghuvanshi S."/>
            <person name="Mohanty A."/>
            <person name="Bharti A.K."/>
            <person name="Gaur A."/>
            <person name="Gupta V."/>
            <person name="Kumar D."/>
            <person name="Ravi V."/>
            <person name="Vij S."/>
            <person name="Kapur A."/>
            <person name="Khurana P."/>
            <person name="Khurana P."/>
            <person name="Khurana J.P."/>
            <person name="Tyagi A.K."/>
            <person name="Gaikwad K."/>
            <person name="Singh A."/>
            <person name="Dalal V."/>
            <person name="Srivastava S."/>
            <person name="Dixit A."/>
            <person name="Pal A.K."/>
            <person name="Ghazi I.A."/>
            <person name="Yadav M."/>
            <person name="Pandit A."/>
            <person name="Bhargava A."/>
            <person name="Sureshbabu K."/>
            <person name="Batra K."/>
            <person name="Sharma T.R."/>
            <person name="Mohapatra T."/>
            <person name="Singh N.K."/>
            <person name="Messing J."/>
            <person name="Nelson A.B."/>
            <person name="Fuks G."/>
            <person name="Kavchok S."/>
            <person name="Keizer G."/>
            <person name="Linton E."/>
            <person name="Llaca V."/>
            <person name="Song R."/>
            <person name="Tanyolac B."/>
            <person name="Young S."/>
            <person name="Ho-Il K."/>
            <person name="Hahn J.H."/>
            <person name="Sangsakoo G."/>
            <person name="Vanavichit A."/>
            <person name="de Mattos Luiz.A.T."/>
            <person name="Zimmer P.D."/>
            <person name="Malone G."/>
            <person name="Dellagostin O."/>
            <person name="de Oliveira A.C."/>
            <person name="Bevan M."/>
            <person name="Bancroft I."/>
            <person name="Minx P."/>
            <person name="Cordum H."/>
            <person name="Wilson R."/>
            <person name="Cheng Z."/>
            <person name="Jin W."/>
            <person name="Jiang J."/>
            <person name="Leong S.A."/>
            <person name="Iwama H."/>
            <person name="Gojobori T."/>
            <person name="Itoh T."/>
            <person name="Niimura Y."/>
            <person name="Fujii Y."/>
            <person name="Habara T."/>
            <person name="Sakai H."/>
            <person name="Sato Y."/>
            <person name="Wilson G."/>
            <person name="Kumar K."/>
            <person name="McCouch S."/>
            <person name="Juretic N."/>
            <person name="Hoen D."/>
            <person name="Wright S."/>
            <person name="Bruskiewich R."/>
            <person name="Bureau T."/>
            <person name="Miyao A."/>
            <person name="Hirochika H."/>
            <person name="Nishikawa T."/>
            <person name="Kadowaki K."/>
            <person name="Sugiura M."/>
            <person name="Burr B."/>
            <person name="Sasaki T."/>
        </authorList>
    </citation>
    <scope>NUCLEOTIDE SEQUENCE [LARGE SCALE GENOMIC DNA]</scope>
    <source>
        <strain evidence="3">cv. Nipponbare</strain>
    </source>
</reference>
<reference evidence="3" key="2">
    <citation type="journal article" date="2008" name="Nucleic Acids Res.">
        <title>The rice annotation project database (RAP-DB): 2008 update.</title>
        <authorList>
            <consortium name="The rice annotation project (RAP)"/>
        </authorList>
    </citation>
    <scope>GENOME REANNOTATION</scope>
    <source>
        <strain evidence="3">cv. Nipponbare</strain>
    </source>
</reference>
<dbReference type="EMBL" id="AC087551">
    <property type="protein sequence ID" value="AAV32221.1"/>
    <property type="molecule type" value="Genomic_DNA"/>
</dbReference>
<organism evidence="2 3">
    <name type="scientific">Oryza sativa subsp. japonica</name>
    <name type="common">Rice</name>
    <dbReference type="NCBI Taxonomy" id="39947"/>
    <lineage>
        <taxon>Eukaryota</taxon>
        <taxon>Viridiplantae</taxon>
        <taxon>Streptophyta</taxon>
        <taxon>Embryophyta</taxon>
        <taxon>Tracheophyta</taxon>
        <taxon>Spermatophyta</taxon>
        <taxon>Magnoliopsida</taxon>
        <taxon>Liliopsida</taxon>
        <taxon>Poales</taxon>
        <taxon>Poaceae</taxon>
        <taxon>BOP clade</taxon>
        <taxon>Oryzoideae</taxon>
        <taxon>Oryzeae</taxon>
        <taxon>Oryzinae</taxon>
        <taxon>Oryza</taxon>
        <taxon>Oryza sativa</taxon>
    </lineage>
</organism>
<evidence type="ECO:0000313" key="3">
    <source>
        <dbReference type="Proteomes" id="UP000000763"/>
    </source>
</evidence>
<keyword evidence="1" id="KW-0472">Membrane</keyword>
<protein>
    <submittedName>
        <fullName evidence="2">Uncharacterized protein</fullName>
    </submittedName>
</protein>
<gene>
    <name evidence="2" type="primary">P0431G05.8</name>
</gene>
<feature type="transmembrane region" description="Helical" evidence="1">
    <location>
        <begin position="42"/>
        <end position="72"/>
    </location>
</feature>
<keyword evidence="1" id="KW-1133">Transmembrane helix</keyword>
<name>A0A0P0WI36_ORYSJ</name>
<keyword evidence="1" id="KW-0812">Transmembrane</keyword>